<proteinExistence type="predicted"/>
<dbReference type="EMBL" id="LBMM01002816">
    <property type="protein sequence ID" value="KMQ94327.1"/>
    <property type="molecule type" value="Genomic_DNA"/>
</dbReference>
<dbReference type="AlphaFoldDB" id="A0A0J7KV15"/>
<gene>
    <name evidence="2" type="ORF">RF55_5532</name>
</gene>
<dbReference type="Proteomes" id="UP000036403">
    <property type="component" value="Unassembled WGS sequence"/>
</dbReference>
<comment type="caution">
    <text evidence="2">The sequence shown here is derived from an EMBL/GenBank/DDBJ whole genome shotgun (WGS) entry which is preliminary data.</text>
</comment>
<accession>A0A0J7KV15</accession>
<dbReference type="PaxDb" id="67767-A0A0J7KV15"/>
<protein>
    <submittedName>
        <fullName evidence="2">Uncharacterized protein</fullName>
    </submittedName>
</protein>
<sequence length="87" mass="10184">MSSPRRQEIQAQIPRSEDDPANQDKIKGVSSQPRDDLISQHVFIFLGCQVAFNKEWSYQSVIQYSCPNVQFLWILRIVFPHPVRVRI</sequence>
<evidence type="ECO:0000313" key="3">
    <source>
        <dbReference type="Proteomes" id="UP000036403"/>
    </source>
</evidence>
<name>A0A0J7KV15_LASNI</name>
<feature type="compositionally biased region" description="Basic and acidic residues" evidence="1">
    <location>
        <begin position="15"/>
        <end position="33"/>
    </location>
</feature>
<feature type="region of interest" description="Disordered" evidence="1">
    <location>
        <begin position="1"/>
        <end position="33"/>
    </location>
</feature>
<reference evidence="2 3" key="1">
    <citation type="submission" date="2015-04" db="EMBL/GenBank/DDBJ databases">
        <title>Lasius niger genome sequencing.</title>
        <authorList>
            <person name="Konorov E.A."/>
            <person name="Nikitin M.A."/>
            <person name="Kirill M.V."/>
            <person name="Chang P."/>
        </authorList>
    </citation>
    <scope>NUCLEOTIDE SEQUENCE [LARGE SCALE GENOMIC DNA]</scope>
    <source>
        <tissue evidence="2">Whole</tissue>
    </source>
</reference>
<evidence type="ECO:0000313" key="2">
    <source>
        <dbReference type="EMBL" id="KMQ94327.1"/>
    </source>
</evidence>
<evidence type="ECO:0000256" key="1">
    <source>
        <dbReference type="SAM" id="MobiDB-lite"/>
    </source>
</evidence>
<keyword evidence="3" id="KW-1185">Reference proteome</keyword>
<organism evidence="2 3">
    <name type="scientific">Lasius niger</name>
    <name type="common">Black garden ant</name>
    <dbReference type="NCBI Taxonomy" id="67767"/>
    <lineage>
        <taxon>Eukaryota</taxon>
        <taxon>Metazoa</taxon>
        <taxon>Ecdysozoa</taxon>
        <taxon>Arthropoda</taxon>
        <taxon>Hexapoda</taxon>
        <taxon>Insecta</taxon>
        <taxon>Pterygota</taxon>
        <taxon>Neoptera</taxon>
        <taxon>Endopterygota</taxon>
        <taxon>Hymenoptera</taxon>
        <taxon>Apocrita</taxon>
        <taxon>Aculeata</taxon>
        <taxon>Formicoidea</taxon>
        <taxon>Formicidae</taxon>
        <taxon>Formicinae</taxon>
        <taxon>Lasius</taxon>
        <taxon>Lasius</taxon>
    </lineage>
</organism>